<dbReference type="STRING" id="1351755.CCH01_13950"/>
<protein>
    <submittedName>
        <fullName evidence="3">Putative NERD domain protein</fullName>
    </submittedName>
</protein>
<evidence type="ECO:0000259" key="2">
    <source>
        <dbReference type="PROSITE" id="PS50965"/>
    </source>
</evidence>
<reference evidence="4" key="1">
    <citation type="submission" date="2017-03" db="EMBL/GenBank/DDBJ databases">
        <authorList>
            <person name="Falquet L."/>
            <person name="Falquet L."/>
        </authorList>
    </citation>
    <scope>NUCLEOTIDE SEQUENCE [LARGE SCALE GENOMIC DNA]</scope>
</reference>
<evidence type="ECO:0000313" key="3">
    <source>
        <dbReference type="EMBL" id="SLK18160.1"/>
    </source>
</evidence>
<keyword evidence="1" id="KW-1133">Transmembrane helix</keyword>
<evidence type="ECO:0000256" key="1">
    <source>
        <dbReference type="SAM" id="Phobius"/>
    </source>
</evidence>
<evidence type="ECO:0000313" key="4">
    <source>
        <dbReference type="Proteomes" id="UP000190476"/>
    </source>
</evidence>
<dbReference type="InterPro" id="IPR011528">
    <property type="entry name" value="NERD"/>
</dbReference>
<organism evidence="3 4">
    <name type="scientific">Clostridium chauvoei JF4335</name>
    <dbReference type="NCBI Taxonomy" id="1351755"/>
    <lineage>
        <taxon>Bacteria</taxon>
        <taxon>Bacillati</taxon>
        <taxon>Bacillota</taxon>
        <taxon>Clostridia</taxon>
        <taxon>Eubacteriales</taxon>
        <taxon>Clostridiaceae</taxon>
        <taxon>Clostridium</taxon>
    </lineage>
</organism>
<feature type="transmembrane region" description="Helical" evidence="1">
    <location>
        <begin position="36"/>
        <end position="54"/>
    </location>
</feature>
<dbReference type="Proteomes" id="UP000190476">
    <property type="component" value="Chromosome I"/>
</dbReference>
<keyword evidence="1" id="KW-0472">Membrane</keyword>
<gene>
    <name evidence="3" type="ORF">CCH01_13950</name>
</gene>
<proteinExistence type="predicted"/>
<accession>A0A1U6JCW8</accession>
<dbReference type="AlphaFoldDB" id="A0A1U6JCW8"/>
<dbReference type="PROSITE" id="PS50965">
    <property type="entry name" value="NERD"/>
    <property type="match status" value="1"/>
</dbReference>
<dbReference type="EMBL" id="LT799839">
    <property type="protein sequence ID" value="SLK18160.1"/>
    <property type="molecule type" value="Genomic_DNA"/>
</dbReference>
<dbReference type="Pfam" id="PF08378">
    <property type="entry name" value="NERD"/>
    <property type="match status" value="1"/>
</dbReference>
<feature type="transmembrane region" description="Helical" evidence="1">
    <location>
        <begin position="7"/>
        <end position="24"/>
    </location>
</feature>
<sequence>MRELTNKLLYIFTTLIFVLIIYNISSILIDFGMISIGRRFFLIIMTLFLFIPYFKNNKKRNEIIREGLLGEEKLQNEINKLDINENKIISNVILKNKRSKKEFDNLIITEKGIYNIKCTNIRGDIVIEKDGILKRYYNNQYNTVDSPIKEIQRESLFLKEIIEDINIMPILVITNKFVSITGKGNSKIAILTIDEINEYIVKDNLPTRYNKEELYNRVKKNIKEYSNIFSLRSKYDEFNYYSFEYKTKISISSFFILFYLLNLI</sequence>
<keyword evidence="1" id="KW-0812">Transmembrane</keyword>
<dbReference type="RefSeq" id="WP_079481366.1">
    <property type="nucleotide sequence ID" value="NZ_CBML010000006.1"/>
</dbReference>
<feature type="domain" description="NERD" evidence="2">
    <location>
        <begin position="66"/>
        <end position="181"/>
    </location>
</feature>
<name>A0A1U6JCW8_9CLOT</name>
<keyword evidence="4" id="KW-1185">Reference proteome</keyword>
<dbReference type="GeneID" id="66301727"/>